<evidence type="ECO:0000313" key="3">
    <source>
        <dbReference type="Proteomes" id="UP000236655"/>
    </source>
</evidence>
<feature type="signal peptide" evidence="1">
    <location>
        <begin position="1"/>
        <end position="22"/>
    </location>
</feature>
<organism evidence="2 3">
    <name type="scientific">Aquella oligotrophica</name>
    <dbReference type="NCBI Taxonomy" id="2067065"/>
    <lineage>
        <taxon>Bacteria</taxon>
        <taxon>Pseudomonadati</taxon>
        <taxon>Pseudomonadota</taxon>
        <taxon>Betaproteobacteria</taxon>
        <taxon>Neisseriales</taxon>
        <taxon>Neisseriaceae</taxon>
        <taxon>Aquella</taxon>
    </lineage>
</organism>
<keyword evidence="1" id="KW-0732">Signal</keyword>
<dbReference type="EMBL" id="CP024847">
    <property type="protein sequence ID" value="AUR52059.1"/>
    <property type="molecule type" value="Genomic_DNA"/>
</dbReference>
<proteinExistence type="predicted"/>
<reference evidence="3" key="1">
    <citation type="submission" date="2017-11" db="EMBL/GenBank/DDBJ databases">
        <authorList>
            <person name="Chan K.G."/>
            <person name="Lee L.S."/>
        </authorList>
    </citation>
    <scope>NUCLEOTIDE SEQUENCE [LARGE SCALE GENOMIC DNA]</scope>
    <source>
        <strain evidence="3">DSM 100970</strain>
    </source>
</reference>
<name>A0A2I7N6G5_9NEIS</name>
<protein>
    <submittedName>
        <fullName evidence="2">Uncharacterized protein</fullName>
    </submittedName>
</protein>
<evidence type="ECO:0000313" key="2">
    <source>
        <dbReference type="EMBL" id="AUR52059.1"/>
    </source>
</evidence>
<gene>
    <name evidence="2" type="ORF">CUN60_07015</name>
</gene>
<keyword evidence="3" id="KW-1185">Reference proteome</keyword>
<dbReference type="AlphaFoldDB" id="A0A2I7N6G5"/>
<dbReference type="RefSeq" id="WP_102951355.1">
    <property type="nucleotide sequence ID" value="NZ_CP024847.1"/>
</dbReference>
<dbReference type="KEGG" id="nba:CUN60_07015"/>
<accession>A0A2I7N6G5</accession>
<dbReference type="Proteomes" id="UP000236655">
    <property type="component" value="Chromosome"/>
</dbReference>
<evidence type="ECO:0000256" key="1">
    <source>
        <dbReference type="SAM" id="SignalP"/>
    </source>
</evidence>
<feature type="chain" id="PRO_5014440295" evidence="1">
    <location>
        <begin position="23"/>
        <end position="138"/>
    </location>
</feature>
<sequence>MQLALRKLFLATLVLTMGLAYADEQLVAQYTINNLNASNQAQLIVENIKNLNITRVSISYYGNSFYMANEVRNAINQSYNQIPVEMNSLNSYMTYSTAQAIVNLFSDHQSANQQSNQSTDNFFNYDSEPKGFFNYGDQ</sequence>